<feature type="signal peptide" evidence="11">
    <location>
        <begin position="1"/>
        <end position="19"/>
    </location>
</feature>
<dbReference type="EMBL" id="DRHY01000083">
    <property type="protein sequence ID" value="HEC73518.1"/>
    <property type="molecule type" value="Genomic_DNA"/>
</dbReference>
<keyword evidence="7 10" id="KW-0283">Flagellar rotation</keyword>
<gene>
    <name evidence="12" type="ORF">ENI26_03995</name>
</gene>
<evidence type="ECO:0000256" key="1">
    <source>
        <dbReference type="ARBA" id="ARBA00002254"/>
    </source>
</evidence>
<comment type="caution">
    <text evidence="12">The sequence shown here is derived from an EMBL/GenBank/DDBJ whole genome shotgun (WGS) entry which is preliminary data.</text>
</comment>
<evidence type="ECO:0000256" key="6">
    <source>
        <dbReference type="ARBA" id="ARBA00022692"/>
    </source>
</evidence>
<keyword evidence="4" id="KW-1003">Cell membrane</keyword>
<keyword evidence="12" id="KW-0282">Flagellum</keyword>
<dbReference type="GO" id="GO:0006935">
    <property type="term" value="P:chemotaxis"/>
    <property type="evidence" value="ECO:0007669"/>
    <property type="project" value="UniProtKB-KW"/>
</dbReference>
<dbReference type="Proteomes" id="UP000886384">
    <property type="component" value="Unassembled WGS sequence"/>
</dbReference>
<accession>A0A7C1W679</accession>
<keyword evidence="11" id="KW-0732">Signal</keyword>
<dbReference type="GO" id="GO:0009425">
    <property type="term" value="C:bacterial-type flagellum basal body"/>
    <property type="evidence" value="ECO:0007669"/>
    <property type="project" value="InterPro"/>
</dbReference>
<organism evidence="12">
    <name type="scientific">Methylophaga aminisulfidivorans</name>
    <dbReference type="NCBI Taxonomy" id="230105"/>
    <lineage>
        <taxon>Bacteria</taxon>
        <taxon>Pseudomonadati</taxon>
        <taxon>Pseudomonadota</taxon>
        <taxon>Gammaproteobacteria</taxon>
        <taxon>Thiotrichales</taxon>
        <taxon>Piscirickettsiaceae</taxon>
        <taxon>Methylophaga</taxon>
    </lineage>
</organism>
<keyword evidence="9 10" id="KW-0472">Membrane</keyword>
<dbReference type="PANTHER" id="PTHR35091:SF2">
    <property type="entry name" value="FLAGELLAR PROTEIN FLIL"/>
    <property type="match status" value="1"/>
</dbReference>
<comment type="similarity">
    <text evidence="3 10">Belongs to the FliL family.</text>
</comment>
<evidence type="ECO:0000256" key="8">
    <source>
        <dbReference type="ARBA" id="ARBA00022989"/>
    </source>
</evidence>
<dbReference type="PANTHER" id="PTHR35091">
    <property type="entry name" value="FLAGELLAR PROTEIN FLIL"/>
    <property type="match status" value="1"/>
</dbReference>
<comment type="function">
    <text evidence="1 10">Controls the rotational direction of flagella during chemotaxis.</text>
</comment>
<keyword evidence="5 10" id="KW-0145">Chemotaxis</keyword>
<dbReference type="AlphaFoldDB" id="A0A7C1W679"/>
<evidence type="ECO:0000256" key="7">
    <source>
        <dbReference type="ARBA" id="ARBA00022779"/>
    </source>
</evidence>
<reference evidence="12" key="1">
    <citation type="journal article" date="2020" name="mSystems">
        <title>Genome- and Community-Level Interaction Insights into Carbon Utilization and Element Cycling Functions of Hydrothermarchaeota in Hydrothermal Sediment.</title>
        <authorList>
            <person name="Zhou Z."/>
            <person name="Liu Y."/>
            <person name="Xu W."/>
            <person name="Pan J."/>
            <person name="Luo Z.H."/>
            <person name="Li M."/>
        </authorList>
    </citation>
    <scope>NUCLEOTIDE SEQUENCE [LARGE SCALE GENOMIC DNA]</scope>
    <source>
        <strain evidence="12">HyVt-380</strain>
    </source>
</reference>
<sequence length="137" mass="15574">MTKQLPLIGFLFASLMSHAAVSFAKEEAIEAPIYYKIEEPFVINFSNQSNNRVRFLQVKVALMAKQQTIIDSAILNLPMIQDELRTLFSEQNYNTVSTLDGRKKLHALATEDIQSLLREESGVEGLEKVYFTSFIVQ</sequence>
<comment type="subcellular location">
    <subcellularLocation>
        <location evidence="10">Cell inner membrane</location>
    </subcellularLocation>
    <subcellularLocation>
        <location evidence="2">Cell membrane</location>
        <topology evidence="2">Single-pass membrane protein</topology>
    </subcellularLocation>
</comment>
<evidence type="ECO:0000256" key="5">
    <source>
        <dbReference type="ARBA" id="ARBA00022500"/>
    </source>
</evidence>
<evidence type="ECO:0000256" key="3">
    <source>
        <dbReference type="ARBA" id="ARBA00008281"/>
    </source>
</evidence>
<feature type="chain" id="PRO_5028183872" description="Flagellar protein FliL" evidence="11">
    <location>
        <begin position="20"/>
        <end position="137"/>
    </location>
</feature>
<evidence type="ECO:0000313" key="12">
    <source>
        <dbReference type="EMBL" id="HEC73518.1"/>
    </source>
</evidence>
<proteinExistence type="inferred from homology"/>
<keyword evidence="12" id="KW-0969">Cilium</keyword>
<keyword evidence="10" id="KW-0997">Cell inner membrane</keyword>
<dbReference type="GO" id="GO:0005886">
    <property type="term" value="C:plasma membrane"/>
    <property type="evidence" value="ECO:0007669"/>
    <property type="project" value="UniProtKB-SubCell"/>
</dbReference>
<keyword evidence="6" id="KW-0812">Transmembrane</keyword>
<keyword evidence="8" id="KW-1133">Transmembrane helix</keyword>
<evidence type="ECO:0000256" key="10">
    <source>
        <dbReference type="RuleBase" id="RU364125"/>
    </source>
</evidence>
<evidence type="ECO:0000256" key="11">
    <source>
        <dbReference type="SAM" id="SignalP"/>
    </source>
</evidence>
<name>A0A7C1W679_9GAMM</name>
<protein>
    <recommendedName>
        <fullName evidence="10">Flagellar protein FliL</fullName>
    </recommendedName>
</protein>
<keyword evidence="12" id="KW-0966">Cell projection</keyword>
<dbReference type="GO" id="GO:0071978">
    <property type="term" value="P:bacterial-type flagellum-dependent swarming motility"/>
    <property type="evidence" value="ECO:0007669"/>
    <property type="project" value="TreeGrafter"/>
</dbReference>
<evidence type="ECO:0000256" key="4">
    <source>
        <dbReference type="ARBA" id="ARBA00022475"/>
    </source>
</evidence>
<dbReference type="InterPro" id="IPR005503">
    <property type="entry name" value="FliL"/>
</dbReference>
<evidence type="ECO:0000256" key="9">
    <source>
        <dbReference type="ARBA" id="ARBA00023136"/>
    </source>
</evidence>
<evidence type="ECO:0000256" key="2">
    <source>
        <dbReference type="ARBA" id="ARBA00004162"/>
    </source>
</evidence>
<dbReference type="Pfam" id="PF03748">
    <property type="entry name" value="FliL"/>
    <property type="match status" value="1"/>
</dbReference>